<dbReference type="InterPro" id="IPR043502">
    <property type="entry name" value="DNA/RNA_pol_sf"/>
</dbReference>
<comment type="caution">
    <text evidence="1">The sequence shown here is derived from an EMBL/GenBank/DDBJ whole genome shotgun (WGS) entry which is preliminary data.</text>
</comment>
<gene>
    <name evidence="1" type="ORF">AAFF_G00084990</name>
</gene>
<dbReference type="Gene3D" id="3.10.10.10">
    <property type="entry name" value="HIV Type 1 Reverse Transcriptase, subunit A, domain 1"/>
    <property type="match status" value="1"/>
</dbReference>
<dbReference type="Proteomes" id="UP001221898">
    <property type="component" value="Unassembled WGS sequence"/>
</dbReference>
<proteinExistence type="predicted"/>
<name>A0AAD7RWX2_9TELE</name>
<sequence length="349" mass="37549">MFPMASFEIEKEEVLDGYADGAGASTSGDLAEELRKASGARAHQGLEAAARMAAEAGTRPSAFRTDLSHAGCAMSAQEGLQEVNKHSGPHVLTAVSVKTLKYSVDTGSSVTLVRPDLVPGWTQFEPTTVQLRTVTGELAPMKAECENTPPLLSPTQCSSPSPASMTCLSVNTGHTPLAQQPQAGEETTLLAVRGIWEKNYDGLSPQQQEQLWQLLLRFKDSFALCEEGLGQTHLGQHEIDTGDALPIRMRPRRLPLAQQEAADKALREMQQAGITEPSESPWASPIVTVRKKGGCVGSVWRVLAGIPRKECQVYLDDILAHGSLFEVALGALRRVLERVAAAGLKLHPE</sequence>
<dbReference type="InterPro" id="IPR053134">
    <property type="entry name" value="RNA-dir_DNA_polymerase"/>
</dbReference>
<evidence type="ECO:0000313" key="1">
    <source>
        <dbReference type="EMBL" id="KAJ8391883.1"/>
    </source>
</evidence>
<dbReference type="SUPFAM" id="SSF56672">
    <property type="entry name" value="DNA/RNA polymerases"/>
    <property type="match status" value="1"/>
</dbReference>
<evidence type="ECO:0000313" key="2">
    <source>
        <dbReference type="Proteomes" id="UP001221898"/>
    </source>
</evidence>
<reference evidence="1" key="1">
    <citation type="journal article" date="2023" name="Science">
        <title>Genome structures resolve the early diversification of teleost fishes.</title>
        <authorList>
            <person name="Parey E."/>
            <person name="Louis A."/>
            <person name="Montfort J."/>
            <person name="Bouchez O."/>
            <person name="Roques C."/>
            <person name="Iampietro C."/>
            <person name="Lluch J."/>
            <person name="Castinel A."/>
            <person name="Donnadieu C."/>
            <person name="Desvignes T."/>
            <person name="Floi Bucao C."/>
            <person name="Jouanno E."/>
            <person name="Wen M."/>
            <person name="Mejri S."/>
            <person name="Dirks R."/>
            <person name="Jansen H."/>
            <person name="Henkel C."/>
            <person name="Chen W.J."/>
            <person name="Zahm M."/>
            <person name="Cabau C."/>
            <person name="Klopp C."/>
            <person name="Thompson A.W."/>
            <person name="Robinson-Rechavi M."/>
            <person name="Braasch I."/>
            <person name="Lecointre G."/>
            <person name="Bobe J."/>
            <person name="Postlethwait J.H."/>
            <person name="Berthelot C."/>
            <person name="Roest Crollius H."/>
            <person name="Guiguen Y."/>
        </authorList>
    </citation>
    <scope>NUCLEOTIDE SEQUENCE</scope>
    <source>
        <strain evidence="1">NC1722</strain>
    </source>
</reference>
<dbReference type="PANTHER" id="PTHR24559">
    <property type="entry name" value="TRANSPOSON TY3-I GAG-POL POLYPROTEIN"/>
    <property type="match status" value="1"/>
</dbReference>
<organism evidence="1 2">
    <name type="scientific">Aldrovandia affinis</name>
    <dbReference type="NCBI Taxonomy" id="143900"/>
    <lineage>
        <taxon>Eukaryota</taxon>
        <taxon>Metazoa</taxon>
        <taxon>Chordata</taxon>
        <taxon>Craniata</taxon>
        <taxon>Vertebrata</taxon>
        <taxon>Euteleostomi</taxon>
        <taxon>Actinopterygii</taxon>
        <taxon>Neopterygii</taxon>
        <taxon>Teleostei</taxon>
        <taxon>Notacanthiformes</taxon>
        <taxon>Halosauridae</taxon>
        <taxon>Aldrovandia</taxon>
    </lineage>
</organism>
<dbReference type="AlphaFoldDB" id="A0AAD7RWX2"/>
<accession>A0AAD7RWX2</accession>
<dbReference type="EMBL" id="JAINUG010000152">
    <property type="protein sequence ID" value="KAJ8391883.1"/>
    <property type="molecule type" value="Genomic_DNA"/>
</dbReference>
<dbReference type="PANTHER" id="PTHR24559:SF444">
    <property type="entry name" value="REVERSE TRANSCRIPTASE DOMAIN-CONTAINING PROTEIN"/>
    <property type="match status" value="1"/>
</dbReference>
<protein>
    <submittedName>
        <fullName evidence="1">Uncharacterized protein</fullName>
    </submittedName>
</protein>
<keyword evidence="2" id="KW-1185">Reference proteome</keyword>